<feature type="coiled-coil region" evidence="14">
    <location>
        <begin position="210"/>
        <end position="244"/>
    </location>
</feature>
<dbReference type="SMART" id="SM00721">
    <property type="entry name" value="BAR"/>
    <property type="match status" value="1"/>
</dbReference>
<dbReference type="InterPro" id="IPR036028">
    <property type="entry name" value="SH3-like_dom_sf"/>
</dbReference>
<evidence type="ECO:0000256" key="1">
    <source>
        <dbReference type="ARBA" id="ARBA00004245"/>
    </source>
</evidence>
<evidence type="ECO:0000256" key="14">
    <source>
        <dbReference type="SAM" id="Coils"/>
    </source>
</evidence>
<dbReference type="FunFam" id="1.20.1270.60:FF:000013">
    <property type="entry name" value="Amphiphysin isoform 2"/>
    <property type="match status" value="1"/>
</dbReference>
<keyword evidence="19" id="KW-1185">Reference proteome</keyword>
<keyword evidence="3" id="KW-0963">Cytoplasm</keyword>
<dbReference type="GO" id="GO:0005543">
    <property type="term" value="F:phospholipid binding"/>
    <property type="evidence" value="ECO:0007669"/>
    <property type="project" value="Ensembl"/>
</dbReference>
<dbReference type="Gene3D" id="1.20.1270.60">
    <property type="entry name" value="Arfaptin homology (AH) domain/BAR domain"/>
    <property type="match status" value="1"/>
</dbReference>
<dbReference type="CDD" id="cd07611">
    <property type="entry name" value="BAR_Amphiphysin_I_II"/>
    <property type="match status" value="1"/>
</dbReference>
<dbReference type="VGNC" id="VGNC:25875">
    <property type="gene designation" value="AMPH"/>
</dbReference>
<evidence type="ECO:0000256" key="13">
    <source>
        <dbReference type="PROSITE-ProRule" id="PRU00192"/>
    </source>
</evidence>
<dbReference type="PRINTS" id="PR01252">
    <property type="entry name" value="AMPHIPHYSIN1"/>
</dbReference>
<dbReference type="PROSITE" id="PS50002">
    <property type="entry name" value="SH3"/>
    <property type="match status" value="1"/>
</dbReference>
<dbReference type="Ensembl" id="ENSBTAT00000083304.3">
    <property type="protein sequence ID" value="ENSBTAP00000070163.2"/>
    <property type="gene ID" value="ENSBTAG00000031967.6"/>
</dbReference>
<evidence type="ECO:0000313" key="20">
    <source>
        <dbReference type="VGNC" id="VGNC:25875"/>
    </source>
</evidence>
<dbReference type="AlphaFoldDB" id="A0A3Q1MHL4"/>
<evidence type="ECO:0000256" key="7">
    <source>
        <dbReference type="ARBA" id="ARBA00023212"/>
    </source>
</evidence>
<dbReference type="SUPFAM" id="SSF103657">
    <property type="entry name" value="BAR/IMD domain-like"/>
    <property type="match status" value="2"/>
</dbReference>
<dbReference type="GlyGen" id="A0A3Q1MHL4">
    <property type="glycosylation" value="3 sites"/>
</dbReference>
<dbReference type="PROSITE" id="PS51021">
    <property type="entry name" value="BAR"/>
    <property type="match status" value="1"/>
</dbReference>
<dbReference type="GeneTree" id="ENSGT00950000182882"/>
<dbReference type="InterPro" id="IPR027267">
    <property type="entry name" value="AH/BAR_dom_sf"/>
</dbReference>
<feature type="region of interest" description="Disordered" evidence="15">
    <location>
        <begin position="480"/>
        <end position="499"/>
    </location>
</feature>
<dbReference type="SMART" id="SM00326">
    <property type="entry name" value="SH3"/>
    <property type="match status" value="1"/>
</dbReference>
<evidence type="ECO:0000259" key="16">
    <source>
        <dbReference type="PROSITE" id="PS50002"/>
    </source>
</evidence>
<evidence type="ECO:0000256" key="12">
    <source>
        <dbReference type="ARBA" id="ARBA00069352"/>
    </source>
</evidence>
<evidence type="ECO:0000256" key="5">
    <source>
        <dbReference type="ARBA" id="ARBA00023054"/>
    </source>
</evidence>
<keyword evidence="8" id="KW-0968">Cytoplasmic vesicle</keyword>
<dbReference type="CDD" id="cd12140">
    <property type="entry name" value="SH3_Amphiphysin_I"/>
    <property type="match status" value="1"/>
</dbReference>
<comment type="subunit">
    <text evidence="11">Heterodimer with BIN1. Binds SH3GLB1. Interacts with REPS1 and SGIP1. Binds AP2A2. Interacts with AP2B1. Interacts with DNM1 and SYNJ1.</text>
</comment>
<dbReference type="InterPro" id="IPR035470">
    <property type="entry name" value="Amphiphysin_I_SH3"/>
</dbReference>
<feature type="domain" description="SH3" evidence="16">
    <location>
        <begin position="669"/>
        <end position="742"/>
    </location>
</feature>
<dbReference type="GO" id="GO:0031256">
    <property type="term" value="C:leading edge membrane"/>
    <property type="evidence" value="ECO:0007669"/>
    <property type="project" value="Ensembl"/>
</dbReference>
<dbReference type="InterPro" id="IPR003017">
    <property type="entry name" value="Amphiphysin_1"/>
</dbReference>
<evidence type="ECO:0000256" key="10">
    <source>
        <dbReference type="ARBA" id="ARBA00058978"/>
    </source>
</evidence>
<evidence type="ECO:0000256" key="11">
    <source>
        <dbReference type="ARBA" id="ARBA00064175"/>
    </source>
</evidence>
<dbReference type="FunFam" id="2.30.30.40:FF:000103">
    <property type="entry name" value="Amphiphysin"/>
    <property type="match status" value="1"/>
</dbReference>
<dbReference type="InterPro" id="IPR004148">
    <property type="entry name" value="BAR_dom"/>
</dbReference>
<reference evidence="18" key="1">
    <citation type="submission" date="2018-03" db="EMBL/GenBank/DDBJ databases">
        <title>ARS-UCD1.2.</title>
        <authorList>
            <person name="Rosen B.D."/>
            <person name="Bickhart D.M."/>
            <person name="Koren S."/>
            <person name="Schnabel R.D."/>
            <person name="Hall R."/>
            <person name="Zimin A."/>
            <person name="Dreischer C."/>
            <person name="Schultheiss S."/>
            <person name="Schroeder S.G."/>
            <person name="Elsik C.G."/>
            <person name="Couldrey C."/>
            <person name="Liu G.E."/>
            <person name="Van Tassell C.P."/>
            <person name="Phillippy A.M."/>
            <person name="Smith T.P.L."/>
            <person name="Medrano J.F."/>
        </authorList>
    </citation>
    <scope>NUCLEOTIDE SEQUENCE [LARGE SCALE GENOMIC DNA]</scope>
    <source>
        <strain evidence="18">Hereford</strain>
    </source>
</reference>
<gene>
    <name evidence="18 20" type="primary">AMPH</name>
</gene>
<feature type="domain" description="BAR" evidence="17">
    <location>
        <begin position="24"/>
        <end position="298"/>
    </location>
</feature>
<feature type="region of interest" description="Disordered" evidence="15">
    <location>
        <begin position="302"/>
        <end position="370"/>
    </location>
</feature>
<evidence type="ECO:0000256" key="2">
    <source>
        <dbReference type="ARBA" id="ARBA00022443"/>
    </source>
</evidence>
<organism evidence="18 19">
    <name type="scientific">Bos taurus</name>
    <name type="common">Bovine</name>
    <dbReference type="NCBI Taxonomy" id="9913"/>
    <lineage>
        <taxon>Eukaryota</taxon>
        <taxon>Metazoa</taxon>
        <taxon>Chordata</taxon>
        <taxon>Craniata</taxon>
        <taxon>Vertebrata</taxon>
        <taxon>Euteleostomi</taxon>
        <taxon>Mammalia</taxon>
        <taxon>Eutheria</taxon>
        <taxon>Laurasiatheria</taxon>
        <taxon>Artiodactyla</taxon>
        <taxon>Ruminantia</taxon>
        <taxon>Pecora</taxon>
        <taxon>Bovidae</taxon>
        <taxon>Bovinae</taxon>
        <taxon>Bos</taxon>
    </lineage>
</organism>
<keyword evidence="4" id="KW-0770">Synapse</keyword>
<dbReference type="GO" id="GO:0030672">
    <property type="term" value="C:synaptic vesicle membrane"/>
    <property type="evidence" value="ECO:0007669"/>
    <property type="project" value="UniProtKB-SubCell"/>
</dbReference>
<dbReference type="InterPro" id="IPR003005">
    <property type="entry name" value="Amphiphysin"/>
</dbReference>
<evidence type="ECO:0000256" key="15">
    <source>
        <dbReference type="SAM" id="MobiDB-lite"/>
    </source>
</evidence>
<dbReference type="PRINTS" id="PR00452">
    <property type="entry name" value="SH3DOMAIN"/>
</dbReference>
<dbReference type="Bgee" id="ENSBTAG00000031967">
    <property type="expression patterns" value="Expressed in retina and 91 other cell types or tissues"/>
</dbReference>
<dbReference type="VEuPathDB" id="HostDB:ENSBTAG00000031967"/>
<evidence type="ECO:0000256" key="3">
    <source>
        <dbReference type="ARBA" id="ARBA00022490"/>
    </source>
</evidence>
<evidence type="ECO:0000313" key="19">
    <source>
        <dbReference type="Proteomes" id="UP000009136"/>
    </source>
</evidence>
<keyword evidence="5 14" id="KW-0175">Coiled coil</keyword>
<dbReference type="PANTHER" id="PTHR46514:SF2">
    <property type="entry name" value="AMPHIPHYSIN"/>
    <property type="match status" value="1"/>
</dbReference>
<dbReference type="InterPro" id="IPR001452">
    <property type="entry name" value="SH3_domain"/>
</dbReference>
<keyword evidence="6" id="KW-0472">Membrane</keyword>
<reference evidence="18" key="2">
    <citation type="submission" date="2025-08" db="UniProtKB">
        <authorList>
            <consortium name="Ensembl"/>
        </authorList>
    </citation>
    <scope>IDENTIFICATION</scope>
    <source>
        <strain evidence="18">Hereford</strain>
    </source>
</reference>
<dbReference type="PRINTS" id="PR01251">
    <property type="entry name" value="AMPHIPHYSIN"/>
</dbReference>
<comment type="subcellular location">
    <subcellularLocation>
        <location evidence="1">Cytoplasm</location>
        <location evidence="1">Cytoskeleton</location>
    </subcellularLocation>
    <subcellularLocation>
        <location evidence="9">Cytoplasmic vesicle</location>
        <location evidence="9">Secretory vesicle</location>
        <location evidence="9">Synaptic vesicle membrane</location>
        <topology evidence="9">Peripheral membrane protein</topology>
        <orientation evidence="9">Cytoplasmic side</orientation>
    </subcellularLocation>
</comment>
<keyword evidence="7" id="KW-0206">Cytoskeleton</keyword>
<proteinExistence type="predicted"/>
<feature type="compositionally biased region" description="Low complexity" evidence="15">
    <location>
        <begin position="647"/>
        <end position="662"/>
    </location>
</feature>
<sequence length="742" mass="81751">MADIKTGIFAKNVQKRLNRAQEKVLQKLGKADETKDEQFEEYVQNFKRQEAKGTRLQRELRGYLAAIKGMQEASMKLTESLHEVYEPDWYGREDVKMVGEKCDVLWEDFHQKLVDGSLLTLDTYLGQFPDIKLDSLKGKYTNEGLNITVSELTLKEISPEYSPEGLMLKLKCQYFGHPMRRTDSFEKTLMNRIAKRSRKLVDYDSARHHLEALQSSKRKDESRISKAEEEFQKAQKVFEEFNVDLQEELPSLWSRRVGFYVNTFKNVSSLEAKFHKEIAVLCHKLYEVMTKLGDQHADKAFTIQGAPSDSGPLRIAKTPSPPEEASPIPSPTASPNHTLAPASPAPVRPRSPSQTRKGPPVPPLPKVTPTKELQQENIISFFEDNFVPEISVTTPSQNEIPEVKKEETLLDLDFDPFKPDVTPAGSAGVTHSPMSQTLPWDLWTTSTDLVQPASGGSFNGFTQDTSLFTMQADQSMFNMAESEQAPPTEPKAEEPAAAVAPATGLDLGLDTRAEEPEEGAAIIPGTEADVTAGTLVPAAEGVPVEEAETEKAALPAGAGASLEEAKTDIEATEAIDGDRSQLEETEAVAAQEKVIPSVVIQPASNNEGEGEHEGTVDAEYKEATDDTALPGPTSEMPELASEEQKAARASQPAPSAPSASEAFQEVPPGFLYKVETLHDFEAANSDELTLQRGDVVLVVPSDSEADQDAGWLVGVKESDWLQFRDLATYKGLFPENFTRRLD</sequence>
<feature type="region of interest" description="Disordered" evidence="15">
    <location>
        <begin position="625"/>
        <end position="664"/>
    </location>
</feature>
<evidence type="ECO:0000313" key="18">
    <source>
        <dbReference type="Ensembl" id="ENSBTAP00000070163.2"/>
    </source>
</evidence>
<protein>
    <recommendedName>
        <fullName evidence="12">Amphiphysin</fullName>
    </recommendedName>
</protein>
<reference evidence="18" key="3">
    <citation type="submission" date="2025-09" db="UniProtKB">
        <authorList>
            <consortium name="Ensembl"/>
        </authorList>
    </citation>
    <scope>IDENTIFICATION</scope>
    <source>
        <strain evidence="18">Hereford</strain>
    </source>
</reference>
<dbReference type="Gene3D" id="2.30.30.40">
    <property type="entry name" value="SH3 Domains"/>
    <property type="match status" value="1"/>
</dbReference>
<dbReference type="SUPFAM" id="SSF50044">
    <property type="entry name" value="SH3-domain"/>
    <property type="match status" value="1"/>
</dbReference>
<accession>A0A3Q1MHL4</accession>
<evidence type="ECO:0000256" key="4">
    <source>
        <dbReference type="ARBA" id="ARBA00023018"/>
    </source>
</evidence>
<evidence type="ECO:0000256" key="6">
    <source>
        <dbReference type="ARBA" id="ARBA00023136"/>
    </source>
</evidence>
<evidence type="ECO:0000259" key="17">
    <source>
        <dbReference type="PROSITE" id="PS51021"/>
    </source>
</evidence>
<name>A0A3Q1MHL4_BOVIN</name>
<feature type="compositionally biased region" description="Pro residues" evidence="15">
    <location>
        <begin position="319"/>
        <end position="332"/>
    </location>
</feature>
<dbReference type="PANTHER" id="PTHR46514">
    <property type="entry name" value="AMPHIPHYSIN"/>
    <property type="match status" value="1"/>
</dbReference>
<dbReference type="Pfam" id="PF03114">
    <property type="entry name" value="BAR"/>
    <property type="match status" value="2"/>
</dbReference>
<dbReference type="GO" id="GO:0005856">
    <property type="term" value="C:cytoskeleton"/>
    <property type="evidence" value="ECO:0007669"/>
    <property type="project" value="UniProtKB-SubCell"/>
</dbReference>
<dbReference type="Proteomes" id="UP000009136">
    <property type="component" value="Chromosome 4"/>
</dbReference>
<comment type="function">
    <text evidence="10">May participate in mechanisms of regulated exocytosis in synapses and certain endocrine cell types. May control the properties of the membrane associated cytoskeleton.</text>
</comment>
<keyword evidence="2 13" id="KW-0728">SH3 domain</keyword>
<evidence type="ECO:0000256" key="9">
    <source>
        <dbReference type="ARBA" id="ARBA00037838"/>
    </source>
</evidence>
<evidence type="ECO:0000256" key="8">
    <source>
        <dbReference type="ARBA" id="ARBA00023329"/>
    </source>
</evidence>